<name>A0AAV9A7E9_ACOGR</name>
<evidence type="ECO:0000256" key="1">
    <source>
        <dbReference type="SAM" id="MobiDB-lite"/>
    </source>
</evidence>
<feature type="region of interest" description="Disordered" evidence="1">
    <location>
        <begin position="58"/>
        <end position="81"/>
    </location>
</feature>
<keyword evidence="3" id="KW-1185">Reference proteome</keyword>
<organism evidence="2 3">
    <name type="scientific">Acorus gramineus</name>
    <name type="common">Dwarf sweet flag</name>
    <dbReference type="NCBI Taxonomy" id="55184"/>
    <lineage>
        <taxon>Eukaryota</taxon>
        <taxon>Viridiplantae</taxon>
        <taxon>Streptophyta</taxon>
        <taxon>Embryophyta</taxon>
        <taxon>Tracheophyta</taxon>
        <taxon>Spermatophyta</taxon>
        <taxon>Magnoliopsida</taxon>
        <taxon>Liliopsida</taxon>
        <taxon>Acoraceae</taxon>
        <taxon>Acorus</taxon>
    </lineage>
</organism>
<evidence type="ECO:0000313" key="2">
    <source>
        <dbReference type="EMBL" id="KAK1260176.1"/>
    </source>
</evidence>
<dbReference type="Proteomes" id="UP001179952">
    <property type="component" value="Unassembled WGS sequence"/>
</dbReference>
<gene>
    <name evidence="2" type="ORF">QJS04_geneDACA002095</name>
</gene>
<feature type="compositionally biased region" description="Low complexity" evidence="1">
    <location>
        <begin position="58"/>
        <end position="69"/>
    </location>
</feature>
<reference evidence="2" key="2">
    <citation type="submission" date="2023-06" db="EMBL/GenBank/DDBJ databases">
        <authorList>
            <person name="Ma L."/>
            <person name="Liu K.-W."/>
            <person name="Li Z."/>
            <person name="Hsiao Y.-Y."/>
            <person name="Qi Y."/>
            <person name="Fu T."/>
            <person name="Tang G."/>
            <person name="Zhang D."/>
            <person name="Sun W.-H."/>
            <person name="Liu D.-K."/>
            <person name="Li Y."/>
            <person name="Chen G.-Z."/>
            <person name="Liu X.-D."/>
            <person name="Liao X.-Y."/>
            <person name="Jiang Y.-T."/>
            <person name="Yu X."/>
            <person name="Hao Y."/>
            <person name="Huang J."/>
            <person name="Zhao X.-W."/>
            <person name="Ke S."/>
            <person name="Chen Y.-Y."/>
            <person name="Wu W.-L."/>
            <person name="Hsu J.-L."/>
            <person name="Lin Y.-F."/>
            <person name="Huang M.-D."/>
            <person name="Li C.-Y."/>
            <person name="Huang L."/>
            <person name="Wang Z.-W."/>
            <person name="Zhao X."/>
            <person name="Zhong W.-Y."/>
            <person name="Peng D.-H."/>
            <person name="Ahmad S."/>
            <person name="Lan S."/>
            <person name="Zhang J.-S."/>
            <person name="Tsai W.-C."/>
            <person name="Van De Peer Y."/>
            <person name="Liu Z.-J."/>
        </authorList>
    </citation>
    <scope>NUCLEOTIDE SEQUENCE</scope>
    <source>
        <strain evidence="2">SCP</strain>
        <tissue evidence="2">Leaves</tissue>
    </source>
</reference>
<evidence type="ECO:0000313" key="3">
    <source>
        <dbReference type="Proteomes" id="UP001179952"/>
    </source>
</evidence>
<protein>
    <submittedName>
        <fullName evidence="2">Uncharacterized protein</fullName>
    </submittedName>
</protein>
<reference evidence="2" key="1">
    <citation type="journal article" date="2023" name="Nat. Commun.">
        <title>Diploid and tetraploid genomes of Acorus and the evolution of monocots.</title>
        <authorList>
            <person name="Ma L."/>
            <person name="Liu K.W."/>
            <person name="Li Z."/>
            <person name="Hsiao Y.Y."/>
            <person name="Qi Y."/>
            <person name="Fu T."/>
            <person name="Tang G.D."/>
            <person name="Zhang D."/>
            <person name="Sun W.H."/>
            <person name="Liu D.K."/>
            <person name="Li Y."/>
            <person name="Chen G.Z."/>
            <person name="Liu X.D."/>
            <person name="Liao X.Y."/>
            <person name="Jiang Y.T."/>
            <person name="Yu X."/>
            <person name="Hao Y."/>
            <person name="Huang J."/>
            <person name="Zhao X.W."/>
            <person name="Ke S."/>
            <person name="Chen Y.Y."/>
            <person name="Wu W.L."/>
            <person name="Hsu J.L."/>
            <person name="Lin Y.F."/>
            <person name="Huang M.D."/>
            <person name="Li C.Y."/>
            <person name="Huang L."/>
            <person name="Wang Z.W."/>
            <person name="Zhao X."/>
            <person name="Zhong W.Y."/>
            <person name="Peng D.H."/>
            <person name="Ahmad S."/>
            <person name="Lan S."/>
            <person name="Zhang J.S."/>
            <person name="Tsai W.C."/>
            <person name="Van de Peer Y."/>
            <person name="Liu Z.J."/>
        </authorList>
    </citation>
    <scope>NUCLEOTIDE SEQUENCE</scope>
    <source>
        <strain evidence="2">SCP</strain>
    </source>
</reference>
<proteinExistence type="predicted"/>
<dbReference type="AlphaFoldDB" id="A0AAV9A7E9"/>
<accession>A0AAV9A7E9</accession>
<comment type="caution">
    <text evidence="2">The sequence shown here is derived from an EMBL/GenBank/DDBJ whole genome shotgun (WGS) entry which is preliminary data.</text>
</comment>
<dbReference type="EMBL" id="JAUJYN010000011">
    <property type="protein sequence ID" value="KAK1260176.1"/>
    <property type="molecule type" value="Genomic_DNA"/>
</dbReference>
<sequence length="81" mass="8829">MEREKEQRLIRISRLRRRKGRQWPQIRQRMMSRCWQRGSGSGNGGGWLVVVGDGGKAAAESSSAGRGEATAVVGSTKDVGS</sequence>